<dbReference type="CDD" id="cd00054">
    <property type="entry name" value="EGF_CA"/>
    <property type="match status" value="1"/>
</dbReference>
<evidence type="ECO:0000256" key="4">
    <source>
        <dbReference type="ARBA" id="ARBA00023157"/>
    </source>
</evidence>
<dbReference type="PROSITE" id="PS50026">
    <property type="entry name" value="EGF_3"/>
    <property type="match status" value="1"/>
</dbReference>
<evidence type="ECO:0000256" key="1">
    <source>
        <dbReference type="ARBA" id="ARBA00022536"/>
    </source>
</evidence>
<dbReference type="GO" id="GO:0016020">
    <property type="term" value="C:membrane"/>
    <property type="evidence" value="ECO:0007669"/>
    <property type="project" value="InterPro"/>
</dbReference>
<dbReference type="InParanoid" id="A0A7M7SXD5"/>
<dbReference type="RefSeq" id="XP_030838321.1">
    <property type="nucleotide sequence ID" value="XM_030982461.1"/>
</dbReference>
<dbReference type="PROSITE" id="PS50022">
    <property type="entry name" value="FA58C_3"/>
    <property type="match status" value="2"/>
</dbReference>
<evidence type="ECO:0000256" key="5">
    <source>
        <dbReference type="ARBA" id="ARBA00023180"/>
    </source>
</evidence>
<evidence type="ECO:0000259" key="8">
    <source>
        <dbReference type="PROSITE" id="PS50022"/>
    </source>
</evidence>
<reference evidence="12" key="1">
    <citation type="submission" date="2015-02" db="EMBL/GenBank/DDBJ databases">
        <title>Genome sequencing for Strongylocentrotus purpuratus.</title>
        <authorList>
            <person name="Murali S."/>
            <person name="Liu Y."/>
            <person name="Vee V."/>
            <person name="English A."/>
            <person name="Wang M."/>
            <person name="Skinner E."/>
            <person name="Han Y."/>
            <person name="Muzny D.M."/>
            <person name="Worley K.C."/>
            <person name="Gibbs R.A."/>
        </authorList>
    </citation>
    <scope>NUCLEOTIDE SEQUENCE</scope>
</reference>
<dbReference type="FunFam" id="2.60.120.260:FF:000016">
    <property type="entry name" value="Contactin-associated protein-like 4 isoform 1"/>
    <property type="match status" value="1"/>
</dbReference>
<keyword evidence="5" id="KW-0325">Glycoprotein</keyword>
<organism evidence="11 12">
    <name type="scientific">Strongylocentrotus purpuratus</name>
    <name type="common">Purple sea urchin</name>
    <dbReference type="NCBI Taxonomy" id="7668"/>
    <lineage>
        <taxon>Eukaryota</taxon>
        <taxon>Metazoa</taxon>
        <taxon>Echinodermata</taxon>
        <taxon>Eleutherozoa</taxon>
        <taxon>Echinozoa</taxon>
        <taxon>Echinoidea</taxon>
        <taxon>Euechinoidea</taxon>
        <taxon>Echinacea</taxon>
        <taxon>Camarodonta</taxon>
        <taxon>Echinidea</taxon>
        <taxon>Strongylocentrotidae</taxon>
        <taxon>Strongylocentrotus</taxon>
    </lineage>
</organism>
<sequence>MPTQLGFRTGVFQRSNSIMSAHGKQGWTGIMKAYPWTICFLIVNILVPTTASYDVHDVCPHVSMMSCPVITLESGETVQLIPKPMQPDLDWLISDLPTDVPIPDDVRRYYCTEPACRSNPCLHGGTCEETETGFTCLCLDRYRGERCEENVTIHSLKLLGEKINEGTLAVTSRSSPNTYVLVHQDHWNMNLSKLACQYLGFEGVFATLSGPLYESSSIDAPTEAESVKCPANATNITDCWYSETKVGRISEHEMISIVCCPVSPCNVSGQPLGLESGALPDSAFSESSCYSPAFCSRFGRLNAYTFWIANPPDQYQWMQVQFESSYIVTAITTQGRSNADQWVTSYTISSSFDNMAWTEYLNVYSGSVEIFPGNYDRDSHVTHTLARPMVGRSFRINPKTNHGHVSLRMELYGYGPLTDAIASLNLDAKIGCTPPVLGEALGVEDGRIPDSSLTSSSFRSSGREAYRGRLNAIAGGSAGAWVPDLDDNNKWVKVDLGEDTLVTGVITQGRTGTNKRVTSFRISYSRDNTNWTFALEEQCGVRKTYAGPFDSATYVTILFPEPVTARYVRFHPVTALNIVSLRFEVLGINT</sequence>
<feature type="disulfide bond" evidence="7">
    <location>
        <begin position="229"/>
        <end position="239"/>
    </location>
</feature>
<reference evidence="11" key="2">
    <citation type="submission" date="2021-01" db="UniProtKB">
        <authorList>
            <consortium name="EnsemblMetazoa"/>
        </authorList>
    </citation>
    <scope>IDENTIFICATION</scope>
</reference>
<dbReference type="Pfam" id="PF00530">
    <property type="entry name" value="SRCR"/>
    <property type="match status" value="1"/>
</dbReference>
<dbReference type="KEGG" id="spu:115922794"/>
<evidence type="ECO:0000256" key="2">
    <source>
        <dbReference type="ARBA" id="ARBA00022729"/>
    </source>
</evidence>
<evidence type="ECO:0000313" key="11">
    <source>
        <dbReference type="EnsemblMetazoa" id="XP_030838321"/>
    </source>
</evidence>
<dbReference type="Pfam" id="PF00008">
    <property type="entry name" value="EGF"/>
    <property type="match status" value="1"/>
</dbReference>
<dbReference type="PROSITE" id="PS01285">
    <property type="entry name" value="FA58C_1"/>
    <property type="match status" value="1"/>
</dbReference>
<dbReference type="OrthoDB" id="5985199at2759"/>
<keyword evidence="12" id="KW-1185">Reference proteome</keyword>
<dbReference type="Proteomes" id="UP000007110">
    <property type="component" value="Unassembled WGS sequence"/>
</dbReference>
<dbReference type="InterPro" id="IPR001190">
    <property type="entry name" value="SRCR"/>
</dbReference>
<accession>A0A7M7SXD5</accession>
<evidence type="ECO:0000256" key="7">
    <source>
        <dbReference type="PROSITE-ProRule" id="PRU00196"/>
    </source>
</evidence>
<dbReference type="PROSITE" id="PS50287">
    <property type="entry name" value="SRCR_2"/>
    <property type="match status" value="1"/>
</dbReference>
<dbReference type="FunFam" id="2.10.25.10:FF:000054">
    <property type="entry name" value="Slit guidance ligand 2"/>
    <property type="match status" value="1"/>
</dbReference>
<dbReference type="Gene3D" id="3.10.250.10">
    <property type="entry name" value="SRCR-like domain"/>
    <property type="match status" value="1"/>
</dbReference>
<protein>
    <submittedName>
        <fullName evidence="11">Uncharacterized protein</fullName>
    </submittedName>
</protein>
<evidence type="ECO:0000256" key="6">
    <source>
        <dbReference type="PROSITE-ProRule" id="PRU00076"/>
    </source>
</evidence>
<keyword evidence="1 6" id="KW-0245">EGF-like domain</keyword>
<dbReference type="InterPro" id="IPR000742">
    <property type="entry name" value="EGF"/>
</dbReference>
<keyword evidence="4 7" id="KW-1015">Disulfide bond</keyword>
<dbReference type="InterPro" id="IPR008979">
    <property type="entry name" value="Galactose-bd-like_sf"/>
</dbReference>
<dbReference type="Pfam" id="PF00754">
    <property type="entry name" value="F5_F8_type_C"/>
    <property type="match status" value="2"/>
</dbReference>
<name>A0A7M7SXD5_STRPU</name>
<dbReference type="CDD" id="cd00057">
    <property type="entry name" value="FA58C"/>
    <property type="match status" value="2"/>
</dbReference>
<feature type="disulfide bond" evidence="6">
    <location>
        <begin position="138"/>
        <end position="147"/>
    </location>
</feature>
<feature type="domain" description="F5/8 type C" evidence="8">
    <location>
        <begin position="265"/>
        <end position="414"/>
    </location>
</feature>
<evidence type="ECO:0000259" key="9">
    <source>
        <dbReference type="PROSITE" id="PS50026"/>
    </source>
</evidence>
<dbReference type="InterPro" id="IPR036772">
    <property type="entry name" value="SRCR-like_dom_sf"/>
</dbReference>
<evidence type="ECO:0000313" key="12">
    <source>
        <dbReference type="Proteomes" id="UP000007110"/>
    </source>
</evidence>
<evidence type="ECO:0000256" key="3">
    <source>
        <dbReference type="ARBA" id="ARBA00022737"/>
    </source>
</evidence>
<dbReference type="PROSITE" id="PS00022">
    <property type="entry name" value="EGF_1"/>
    <property type="match status" value="1"/>
</dbReference>
<dbReference type="SMART" id="SM00181">
    <property type="entry name" value="EGF"/>
    <property type="match status" value="1"/>
</dbReference>
<dbReference type="SMART" id="SM00202">
    <property type="entry name" value="SR"/>
    <property type="match status" value="1"/>
</dbReference>
<feature type="domain" description="F5/8 type C" evidence="8">
    <location>
        <begin position="436"/>
        <end position="588"/>
    </location>
</feature>
<dbReference type="SUPFAM" id="SSF56487">
    <property type="entry name" value="SRCR-like"/>
    <property type="match status" value="1"/>
</dbReference>
<keyword evidence="2" id="KW-0732">Signal</keyword>
<feature type="domain" description="SRCR" evidence="10">
    <location>
        <begin position="156"/>
        <end position="260"/>
    </location>
</feature>
<dbReference type="SMART" id="SM00231">
    <property type="entry name" value="FA58C"/>
    <property type="match status" value="2"/>
</dbReference>
<dbReference type="PANTHER" id="PTHR24543:SF325">
    <property type="entry name" value="F5_8 TYPE C DOMAIN-CONTAINING PROTEIN"/>
    <property type="match status" value="1"/>
</dbReference>
<dbReference type="EnsemblMetazoa" id="XM_030982461">
    <property type="protein sequence ID" value="XP_030838321"/>
    <property type="gene ID" value="LOC115922794"/>
</dbReference>
<keyword evidence="3" id="KW-0677">Repeat</keyword>
<feature type="domain" description="EGF-like" evidence="9">
    <location>
        <begin position="112"/>
        <end position="148"/>
    </location>
</feature>
<dbReference type="SUPFAM" id="SSF49785">
    <property type="entry name" value="Galactose-binding domain-like"/>
    <property type="match status" value="2"/>
</dbReference>
<comment type="caution">
    <text evidence="7">Lacks conserved residue(s) required for the propagation of feature annotation.</text>
</comment>
<dbReference type="SUPFAM" id="SSF57196">
    <property type="entry name" value="EGF/Laminin"/>
    <property type="match status" value="1"/>
</dbReference>
<dbReference type="OMA" id="FWIANPP"/>
<evidence type="ECO:0000259" key="10">
    <source>
        <dbReference type="PROSITE" id="PS50287"/>
    </source>
</evidence>
<dbReference type="Gene3D" id="2.60.120.260">
    <property type="entry name" value="Galactose-binding domain-like"/>
    <property type="match status" value="2"/>
</dbReference>
<proteinExistence type="predicted"/>
<dbReference type="InterPro" id="IPR000421">
    <property type="entry name" value="FA58C"/>
</dbReference>
<dbReference type="GeneID" id="115922794"/>
<dbReference type="Gene3D" id="2.10.25.10">
    <property type="entry name" value="Laminin"/>
    <property type="match status" value="1"/>
</dbReference>
<dbReference type="AlphaFoldDB" id="A0A7M7SXD5"/>
<dbReference type="PANTHER" id="PTHR24543">
    <property type="entry name" value="MULTICOPPER OXIDASE-RELATED"/>
    <property type="match status" value="1"/>
</dbReference>